<feature type="region of interest" description="Disordered" evidence="1">
    <location>
        <begin position="1"/>
        <end position="57"/>
    </location>
</feature>
<organism evidence="3 4">
    <name type="scientific">Edaphochlamys debaryana</name>
    <dbReference type="NCBI Taxonomy" id="47281"/>
    <lineage>
        <taxon>Eukaryota</taxon>
        <taxon>Viridiplantae</taxon>
        <taxon>Chlorophyta</taxon>
        <taxon>core chlorophytes</taxon>
        <taxon>Chlorophyceae</taxon>
        <taxon>CS clade</taxon>
        <taxon>Chlamydomonadales</taxon>
        <taxon>Chlamydomonadales incertae sedis</taxon>
        <taxon>Edaphochlamys</taxon>
    </lineage>
</organism>
<name>A0A835XGK0_9CHLO</name>
<reference evidence="3" key="1">
    <citation type="journal article" date="2020" name="bioRxiv">
        <title>Comparative genomics of Chlamydomonas.</title>
        <authorList>
            <person name="Craig R.J."/>
            <person name="Hasan A.R."/>
            <person name="Ness R.W."/>
            <person name="Keightley P.D."/>
        </authorList>
    </citation>
    <scope>NUCLEOTIDE SEQUENCE</scope>
    <source>
        <strain evidence="3">CCAP 11/70</strain>
    </source>
</reference>
<evidence type="ECO:0000256" key="1">
    <source>
        <dbReference type="SAM" id="MobiDB-lite"/>
    </source>
</evidence>
<keyword evidence="4" id="KW-1185">Reference proteome</keyword>
<feature type="compositionally biased region" description="Low complexity" evidence="1">
    <location>
        <begin position="1"/>
        <end position="20"/>
    </location>
</feature>
<evidence type="ECO:0000256" key="2">
    <source>
        <dbReference type="SAM" id="Phobius"/>
    </source>
</evidence>
<sequence length="112" mass="11761">MLLAQRRTASSSRCAARWSAPPVHRPSLRCRAEQAPSEAPAPKPAEPAAAPSQGVEVKKVEETAPLLKEGQGTAIVTGAISAILGIGYLVLVWMLDSRGGQMLPPPPEAFIP</sequence>
<proteinExistence type="predicted"/>
<evidence type="ECO:0000313" key="4">
    <source>
        <dbReference type="Proteomes" id="UP000612055"/>
    </source>
</evidence>
<dbReference type="OrthoDB" id="513423at2759"/>
<comment type="caution">
    <text evidence="3">The sequence shown here is derived from an EMBL/GenBank/DDBJ whole genome shotgun (WGS) entry which is preliminary data.</text>
</comment>
<dbReference type="AlphaFoldDB" id="A0A835XGK0"/>
<keyword evidence="2" id="KW-0472">Membrane</keyword>
<dbReference type="Proteomes" id="UP000612055">
    <property type="component" value="Unassembled WGS sequence"/>
</dbReference>
<keyword evidence="2" id="KW-1133">Transmembrane helix</keyword>
<accession>A0A835XGK0</accession>
<gene>
    <name evidence="3" type="ORF">HYH03_016967</name>
</gene>
<dbReference type="EMBL" id="JAEHOE010000154">
    <property type="protein sequence ID" value="KAG2484232.1"/>
    <property type="molecule type" value="Genomic_DNA"/>
</dbReference>
<feature type="transmembrane region" description="Helical" evidence="2">
    <location>
        <begin position="74"/>
        <end position="95"/>
    </location>
</feature>
<evidence type="ECO:0000313" key="3">
    <source>
        <dbReference type="EMBL" id="KAG2484232.1"/>
    </source>
</evidence>
<keyword evidence="2" id="KW-0812">Transmembrane</keyword>
<protein>
    <submittedName>
        <fullName evidence="3">Uncharacterized protein</fullName>
    </submittedName>
</protein>